<feature type="region of interest" description="Disordered" evidence="1">
    <location>
        <begin position="371"/>
        <end position="402"/>
    </location>
</feature>
<keyword evidence="3" id="KW-1185">Reference proteome</keyword>
<feature type="region of interest" description="Disordered" evidence="1">
    <location>
        <begin position="145"/>
        <end position="210"/>
    </location>
</feature>
<organism evidence="2 3">
    <name type="scientific">Lasiodiplodia hormozganensis</name>
    <dbReference type="NCBI Taxonomy" id="869390"/>
    <lineage>
        <taxon>Eukaryota</taxon>
        <taxon>Fungi</taxon>
        <taxon>Dikarya</taxon>
        <taxon>Ascomycota</taxon>
        <taxon>Pezizomycotina</taxon>
        <taxon>Dothideomycetes</taxon>
        <taxon>Dothideomycetes incertae sedis</taxon>
        <taxon>Botryosphaeriales</taxon>
        <taxon>Botryosphaeriaceae</taxon>
        <taxon>Lasiodiplodia</taxon>
    </lineage>
</organism>
<feature type="compositionally biased region" description="Pro residues" evidence="1">
    <location>
        <begin position="329"/>
        <end position="339"/>
    </location>
</feature>
<accession>A0AA39YAS0</accession>
<name>A0AA39YAS0_9PEZI</name>
<evidence type="ECO:0000313" key="3">
    <source>
        <dbReference type="Proteomes" id="UP001175001"/>
    </source>
</evidence>
<feature type="compositionally biased region" description="Polar residues" evidence="1">
    <location>
        <begin position="161"/>
        <end position="190"/>
    </location>
</feature>
<proteinExistence type="predicted"/>
<feature type="region of interest" description="Disordered" evidence="1">
    <location>
        <begin position="324"/>
        <end position="357"/>
    </location>
</feature>
<comment type="caution">
    <text evidence="2">The sequence shown here is derived from an EMBL/GenBank/DDBJ whole genome shotgun (WGS) entry which is preliminary data.</text>
</comment>
<feature type="region of interest" description="Disordered" evidence="1">
    <location>
        <begin position="256"/>
        <end position="287"/>
    </location>
</feature>
<protein>
    <submittedName>
        <fullName evidence="2">Uncharacterized protein</fullName>
    </submittedName>
</protein>
<dbReference type="EMBL" id="JAUJDW010000046">
    <property type="protein sequence ID" value="KAK0647625.1"/>
    <property type="molecule type" value="Genomic_DNA"/>
</dbReference>
<sequence>MSTPTTNRRLHMDSTIPDKAITTPSKSSARRALGELTPNKRISPQKPSITIDKTRNLSPLKQAPSLSLAQDENAHSIPKLPDQMTGRKRSIDEVDSAYARQDATEAPFKRLDARAVMHAQARAPMTSIQASAQLASQIMDLARGDLTPTDEDSLDPAPRGTQETTGTRASFSSLIDYNPHGSSQQTSSSPPLRATKPSAPTVRADSVEVAHHDIRHTGPITQRAEALRLRLRVALYKVRTDQTFVPLSCLEIPEKYRRKSSEEGDAPTPTANLSVTSAQEGEQAAAAPAITVTGESVSSDGKEGVPKLLPAPVLMPTAYSTRFITEPPTTMPSSPPHPANAPSGDRGSSTPRARGSSGLREFVTPVANRHAAVQLSSPPYSEDHGRHRAHDSDSLTSSVVKDRAADALLKLTRSV</sequence>
<dbReference type="Proteomes" id="UP001175001">
    <property type="component" value="Unassembled WGS sequence"/>
</dbReference>
<dbReference type="AlphaFoldDB" id="A0AA39YAS0"/>
<feature type="compositionally biased region" description="Basic and acidic residues" evidence="1">
    <location>
        <begin position="381"/>
        <end position="393"/>
    </location>
</feature>
<gene>
    <name evidence="2" type="ORF">DIS24_g7509</name>
</gene>
<evidence type="ECO:0000256" key="1">
    <source>
        <dbReference type="SAM" id="MobiDB-lite"/>
    </source>
</evidence>
<feature type="compositionally biased region" description="Polar residues" evidence="1">
    <location>
        <begin position="56"/>
        <end position="70"/>
    </location>
</feature>
<feature type="compositionally biased region" description="Low complexity" evidence="1">
    <location>
        <begin position="278"/>
        <end position="287"/>
    </location>
</feature>
<reference evidence="2" key="1">
    <citation type="submission" date="2023-06" db="EMBL/GenBank/DDBJ databases">
        <title>Multi-omics analyses reveal the molecular pathogenesis toolkit of Lasiodiplodia hormozganensis, a cross-kingdom pathogen.</title>
        <authorList>
            <person name="Felix C."/>
            <person name="Meneses R."/>
            <person name="Goncalves M.F.M."/>
            <person name="Tilleman L."/>
            <person name="Duarte A.S."/>
            <person name="Jorrin-Novo J.V."/>
            <person name="Van De Peer Y."/>
            <person name="Deforce D."/>
            <person name="Van Nieuwerburgh F."/>
            <person name="Esteves A.C."/>
            <person name="Alves A."/>
        </authorList>
    </citation>
    <scope>NUCLEOTIDE SEQUENCE</scope>
    <source>
        <strain evidence="2">CBS 339.90</strain>
    </source>
</reference>
<evidence type="ECO:0000313" key="2">
    <source>
        <dbReference type="EMBL" id="KAK0647625.1"/>
    </source>
</evidence>
<feature type="region of interest" description="Disordered" evidence="1">
    <location>
        <begin position="1"/>
        <end position="88"/>
    </location>
</feature>